<dbReference type="Pfam" id="PF03466">
    <property type="entry name" value="LysR_substrate"/>
    <property type="match status" value="1"/>
</dbReference>
<evidence type="ECO:0000256" key="3">
    <source>
        <dbReference type="ARBA" id="ARBA00023125"/>
    </source>
</evidence>
<sequence length="302" mass="33767">MLSFRHEVFFEVAKQLSFSKASETLFISQPAISKHIKSLEEAYSATLFERKGNTISLTDSGKILYNHLLKTKEIQKQLEFEISTLNDQSKAKGTLKLGASTTVALYIVPSVLSAFHQKHPNVHLNLLNRNSENILKALLEHDIDLGIIEGKHKITTVKYKHFLTDEVVAVCSTNSELAKVPSLSVKDLKEVPIALRERGSGTLSAIAYSLKKHKIKISDLNVIIRLGGTEALKNFILADTSLGFLPLRSVIKEIANDDLVRVDIPDLKIQREFYFIRRQGSDGDGLGNAFINFALNHYNLKL</sequence>
<evidence type="ECO:0000313" key="6">
    <source>
        <dbReference type="EMBL" id="MDN5201309.1"/>
    </source>
</evidence>
<dbReference type="Pfam" id="PF00126">
    <property type="entry name" value="HTH_1"/>
    <property type="match status" value="1"/>
</dbReference>
<feature type="domain" description="HTH lysR-type" evidence="5">
    <location>
        <begin position="1"/>
        <end position="58"/>
    </location>
</feature>
<keyword evidence="2" id="KW-0805">Transcription regulation</keyword>
<dbReference type="InterPro" id="IPR036388">
    <property type="entry name" value="WH-like_DNA-bd_sf"/>
</dbReference>
<protein>
    <submittedName>
        <fullName evidence="6">LysR substrate-binding domain-containing protein</fullName>
    </submittedName>
</protein>
<proteinExistence type="inferred from homology"/>
<accession>A0ABT8KKS9</accession>
<dbReference type="InterPro" id="IPR036390">
    <property type="entry name" value="WH_DNA-bd_sf"/>
</dbReference>
<dbReference type="Proteomes" id="UP001172082">
    <property type="component" value="Unassembled WGS sequence"/>
</dbReference>
<keyword evidence="4" id="KW-0804">Transcription</keyword>
<dbReference type="SUPFAM" id="SSF53850">
    <property type="entry name" value="Periplasmic binding protein-like II"/>
    <property type="match status" value="1"/>
</dbReference>
<comment type="similarity">
    <text evidence="1">Belongs to the LysR transcriptional regulatory family.</text>
</comment>
<evidence type="ECO:0000313" key="7">
    <source>
        <dbReference type="Proteomes" id="UP001172082"/>
    </source>
</evidence>
<evidence type="ECO:0000259" key="5">
    <source>
        <dbReference type="PROSITE" id="PS50931"/>
    </source>
</evidence>
<dbReference type="PANTHER" id="PTHR30126:SF39">
    <property type="entry name" value="HTH-TYPE TRANSCRIPTIONAL REGULATOR CYSL"/>
    <property type="match status" value="1"/>
</dbReference>
<dbReference type="InterPro" id="IPR005119">
    <property type="entry name" value="LysR_subst-bd"/>
</dbReference>
<organism evidence="6 7">
    <name type="scientific">Splendidivirga corallicola</name>
    <dbReference type="NCBI Taxonomy" id="3051826"/>
    <lineage>
        <taxon>Bacteria</taxon>
        <taxon>Pseudomonadati</taxon>
        <taxon>Bacteroidota</taxon>
        <taxon>Cytophagia</taxon>
        <taxon>Cytophagales</taxon>
        <taxon>Splendidivirgaceae</taxon>
        <taxon>Splendidivirga</taxon>
    </lineage>
</organism>
<reference evidence="6" key="1">
    <citation type="submission" date="2023-06" db="EMBL/GenBank/DDBJ databases">
        <title>Genomic of Parafulvivirga corallium.</title>
        <authorList>
            <person name="Wang G."/>
        </authorList>
    </citation>
    <scope>NUCLEOTIDE SEQUENCE</scope>
    <source>
        <strain evidence="6">BMA10</strain>
    </source>
</reference>
<dbReference type="Gene3D" id="1.10.10.10">
    <property type="entry name" value="Winged helix-like DNA-binding domain superfamily/Winged helix DNA-binding domain"/>
    <property type="match status" value="1"/>
</dbReference>
<dbReference type="RefSeq" id="WP_346751335.1">
    <property type="nucleotide sequence ID" value="NZ_JAUJEA010000002.1"/>
</dbReference>
<name>A0ABT8KKS9_9BACT</name>
<dbReference type="InterPro" id="IPR000847">
    <property type="entry name" value="LysR_HTH_N"/>
</dbReference>
<dbReference type="PROSITE" id="PS50931">
    <property type="entry name" value="HTH_LYSR"/>
    <property type="match status" value="1"/>
</dbReference>
<keyword evidence="7" id="KW-1185">Reference proteome</keyword>
<evidence type="ECO:0000256" key="1">
    <source>
        <dbReference type="ARBA" id="ARBA00009437"/>
    </source>
</evidence>
<evidence type="ECO:0000256" key="4">
    <source>
        <dbReference type="ARBA" id="ARBA00023163"/>
    </source>
</evidence>
<dbReference type="PANTHER" id="PTHR30126">
    <property type="entry name" value="HTH-TYPE TRANSCRIPTIONAL REGULATOR"/>
    <property type="match status" value="1"/>
</dbReference>
<dbReference type="Gene3D" id="3.40.190.290">
    <property type="match status" value="1"/>
</dbReference>
<evidence type="ECO:0000256" key="2">
    <source>
        <dbReference type="ARBA" id="ARBA00023015"/>
    </source>
</evidence>
<comment type="caution">
    <text evidence="6">The sequence shown here is derived from an EMBL/GenBank/DDBJ whole genome shotgun (WGS) entry which is preliminary data.</text>
</comment>
<keyword evidence="3" id="KW-0238">DNA-binding</keyword>
<dbReference type="SUPFAM" id="SSF46785">
    <property type="entry name" value="Winged helix' DNA-binding domain"/>
    <property type="match status" value="1"/>
</dbReference>
<gene>
    <name evidence="6" type="ORF">QQ008_08050</name>
</gene>
<dbReference type="EMBL" id="JAUJEA010000002">
    <property type="protein sequence ID" value="MDN5201309.1"/>
    <property type="molecule type" value="Genomic_DNA"/>
</dbReference>
<dbReference type="PRINTS" id="PR00039">
    <property type="entry name" value="HTHLYSR"/>
</dbReference>